<dbReference type="Proteomes" id="UP001272242">
    <property type="component" value="Unassembled WGS sequence"/>
</dbReference>
<proteinExistence type="predicted"/>
<name>A0ABU5F9S5_9BACT</name>
<gene>
    <name evidence="1" type="ORF">R5W23_005119</name>
</gene>
<accession>A0ABU5F9S5</accession>
<reference evidence="2" key="1">
    <citation type="journal article" date="2023" name="Mar. Drugs">
        <title>Gemmata algarum, a Novel Planctomycete Isolated from an Algal Mat, Displays Antimicrobial Activity.</title>
        <authorList>
            <person name="Kumar G."/>
            <person name="Kallscheuer N."/>
            <person name="Kashif M."/>
            <person name="Ahamad S."/>
            <person name="Jagadeeshwari U."/>
            <person name="Pannikurungottu S."/>
            <person name="Haufschild T."/>
            <person name="Kabuu M."/>
            <person name="Sasikala C."/>
            <person name="Jogler C."/>
            <person name="Ramana C."/>
        </authorList>
    </citation>
    <scope>NUCLEOTIDE SEQUENCE [LARGE SCALE GENOMIC DNA]</scope>
    <source>
        <strain evidence="2">JC673</strain>
    </source>
</reference>
<sequence length="160" mass="17849">MEIVEAKTRVKAIEESLAGAPFVEFHAFEREGRPLHLALTERLRKAARKEGVWRSREMLAALKNAAYGFDEQHARSVGGRDGIFVMDRAFRPANEMMAKLFGRFLDKPGSGAEELAGALGLPLAELLPVRLVSHHMRLLGVLARREGADWLVLVDCDRSE</sequence>
<evidence type="ECO:0000313" key="1">
    <source>
        <dbReference type="EMBL" id="MDY3563507.1"/>
    </source>
</evidence>
<organism evidence="1 2">
    <name type="scientific">Gemmata algarum</name>
    <dbReference type="NCBI Taxonomy" id="2975278"/>
    <lineage>
        <taxon>Bacteria</taxon>
        <taxon>Pseudomonadati</taxon>
        <taxon>Planctomycetota</taxon>
        <taxon>Planctomycetia</taxon>
        <taxon>Gemmatales</taxon>
        <taxon>Gemmataceae</taxon>
        <taxon>Gemmata</taxon>
    </lineage>
</organism>
<protein>
    <submittedName>
        <fullName evidence="1">Uncharacterized protein</fullName>
    </submittedName>
</protein>
<keyword evidence="2" id="KW-1185">Reference proteome</keyword>
<dbReference type="RefSeq" id="WP_320689692.1">
    <property type="nucleotide sequence ID" value="NZ_JAXBLV010000242.1"/>
</dbReference>
<evidence type="ECO:0000313" key="2">
    <source>
        <dbReference type="Proteomes" id="UP001272242"/>
    </source>
</evidence>
<comment type="caution">
    <text evidence="1">The sequence shown here is derived from an EMBL/GenBank/DDBJ whole genome shotgun (WGS) entry which is preliminary data.</text>
</comment>
<dbReference type="EMBL" id="JAXBLV010000242">
    <property type="protein sequence ID" value="MDY3563507.1"/>
    <property type="molecule type" value="Genomic_DNA"/>
</dbReference>